<feature type="transmembrane region" description="Helical" evidence="1">
    <location>
        <begin position="12"/>
        <end position="38"/>
    </location>
</feature>
<sequence length="157" mass="16888">MAKKKSSSTKNLIFFIGLLCALLSVVLFLILDVFSISIPVLGDRLFTGIEFVFGCKTKYLDSEILQFNYVALITILLPVLGILLSVLSKKNKLIGLVSSLFILGGAVMMFILPSFASIGYSDVLSVLNLKGSLEIGGIIGGSLNIVAFLSVFYAKVI</sequence>
<reference evidence="2" key="1">
    <citation type="submission" date="2020-10" db="EMBL/GenBank/DDBJ databases">
        <authorList>
            <person name="Gilroy R."/>
        </authorList>
    </citation>
    <scope>NUCLEOTIDE SEQUENCE</scope>
    <source>
        <strain evidence="2">14508</strain>
    </source>
</reference>
<dbReference type="Proteomes" id="UP000886893">
    <property type="component" value="Unassembled WGS sequence"/>
</dbReference>
<proteinExistence type="predicted"/>
<keyword evidence="1" id="KW-1133">Transmembrane helix</keyword>
<gene>
    <name evidence="2" type="ORF">IAD04_06020</name>
</gene>
<reference evidence="2" key="2">
    <citation type="journal article" date="2021" name="PeerJ">
        <title>Extensive microbial diversity within the chicken gut microbiome revealed by metagenomics and culture.</title>
        <authorList>
            <person name="Gilroy R."/>
            <person name="Ravi A."/>
            <person name="Getino M."/>
            <person name="Pursley I."/>
            <person name="Horton D.L."/>
            <person name="Alikhan N.F."/>
            <person name="Baker D."/>
            <person name="Gharbi K."/>
            <person name="Hall N."/>
            <person name="Watson M."/>
            <person name="Adriaenssens E.M."/>
            <person name="Foster-Nyarko E."/>
            <person name="Jarju S."/>
            <person name="Secka A."/>
            <person name="Antonio M."/>
            <person name="Oren A."/>
            <person name="Chaudhuri R.R."/>
            <person name="La Ragione R."/>
            <person name="Hildebrand F."/>
            <person name="Pallen M.J."/>
        </authorList>
    </citation>
    <scope>NUCLEOTIDE SEQUENCE</scope>
    <source>
        <strain evidence="2">14508</strain>
    </source>
</reference>
<evidence type="ECO:0000313" key="2">
    <source>
        <dbReference type="EMBL" id="HIT17908.1"/>
    </source>
</evidence>
<accession>A0A9D1GAK9</accession>
<feature type="transmembrane region" description="Helical" evidence="1">
    <location>
        <begin position="67"/>
        <end position="86"/>
    </location>
</feature>
<organism evidence="2 3">
    <name type="scientific">Candidatus Caccosoma faecigallinarum</name>
    <dbReference type="NCBI Taxonomy" id="2840720"/>
    <lineage>
        <taxon>Bacteria</taxon>
        <taxon>Bacillati</taxon>
        <taxon>Bacillota</taxon>
        <taxon>Bacillota incertae sedis</taxon>
        <taxon>Candidatus Caccosoma</taxon>
    </lineage>
</organism>
<evidence type="ECO:0000256" key="1">
    <source>
        <dbReference type="SAM" id="Phobius"/>
    </source>
</evidence>
<keyword evidence="1" id="KW-0472">Membrane</keyword>
<protein>
    <submittedName>
        <fullName evidence="2">Uncharacterized protein</fullName>
    </submittedName>
</protein>
<name>A0A9D1GAK9_9FIRM</name>
<keyword evidence="1" id="KW-0812">Transmembrane</keyword>
<dbReference type="AlphaFoldDB" id="A0A9D1GAK9"/>
<feature type="transmembrane region" description="Helical" evidence="1">
    <location>
        <begin position="93"/>
        <end position="115"/>
    </location>
</feature>
<evidence type="ECO:0000313" key="3">
    <source>
        <dbReference type="Proteomes" id="UP000886893"/>
    </source>
</evidence>
<comment type="caution">
    <text evidence="2">The sequence shown here is derived from an EMBL/GenBank/DDBJ whole genome shotgun (WGS) entry which is preliminary data.</text>
</comment>
<feature type="transmembrane region" description="Helical" evidence="1">
    <location>
        <begin position="135"/>
        <end position="154"/>
    </location>
</feature>
<dbReference type="EMBL" id="DVKI01000191">
    <property type="protein sequence ID" value="HIT17908.1"/>
    <property type="molecule type" value="Genomic_DNA"/>
</dbReference>